<evidence type="ECO:0000313" key="1">
    <source>
        <dbReference type="EMBL" id="TDG37918.1"/>
    </source>
</evidence>
<dbReference type="Proteomes" id="UP000295668">
    <property type="component" value="Unassembled WGS sequence"/>
</dbReference>
<reference evidence="1 2" key="1">
    <citation type="submission" date="2019-02" db="EMBL/GenBank/DDBJ databases">
        <title>Pedobacter sp. nov., a novel speices isolated from soil of pinguins habitat in Antarcitica.</title>
        <authorList>
            <person name="He R.-H."/>
        </authorList>
    </citation>
    <scope>NUCLEOTIDE SEQUENCE [LARGE SCALE GENOMIC DNA]</scope>
    <source>
        <strain evidence="1 2">E01020</strain>
    </source>
</reference>
<name>A0A4R5MQB3_9SPHI</name>
<protein>
    <submittedName>
        <fullName evidence="1">Uncharacterized protein</fullName>
    </submittedName>
</protein>
<accession>A0A4R5MQB3</accession>
<keyword evidence="2" id="KW-1185">Reference proteome</keyword>
<gene>
    <name evidence="1" type="ORF">EZJ43_02170</name>
</gene>
<sequence length="68" mass="7993">MEVPKPILINLKENISENLQIMNNSFLAEKRRITHLKELCVKCEYYEMVAKLRDVDKMIDELIGVISK</sequence>
<evidence type="ECO:0000313" key="2">
    <source>
        <dbReference type="Proteomes" id="UP000295668"/>
    </source>
</evidence>
<dbReference type="RefSeq" id="WP_133261011.1">
    <property type="nucleotide sequence ID" value="NZ_SJCY01000001.1"/>
</dbReference>
<dbReference type="EMBL" id="SJCY01000001">
    <property type="protein sequence ID" value="TDG37918.1"/>
    <property type="molecule type" value="Genomic_DNA"/>
</dbReference>
<dbReference type="AlphaFoldDB" id="A0A4R5MQB3"/>
<organism evidence="1 2">
    <name type="scientific">Pedobacter changchengzhani</name>
    <dbReference type="NCBI Taxonomy" id="2529274"/>
    <lineage>
        <taxon>Bacteria</taxon>
        <taxon>Pseudomonadati</taxon>
        <taxon>Bacteroidota</taxon>
        <taxon>Sphingobacteriia</taxon>
        <taxon>Sphingobacteriales</taxon>
        <taxon>Sphingobacteriaceae</taxon>
        <taxon>Pedobacter</taxon>
    </lineage>
</organism>
<comment type="caution">
    <text evidence="1">The sequence shown here is derived from an EMBL/GenBank/DDBJ whole genome shotgun (WGS) entry which is preliminary data.</text>
</comment>
<proteinExistence type="predicted"/>